<evidence type="ECO:0000256" key="1">
    <source>
        <dbReference type="ARBA" id="ARBA00022527"/>
    </source>
</evidence>
<evidence type="ECO:0000256" key="4">
    <source>
        <dbReference type="ARBA" id="ARBA00047899"/>
    </source>
</evidence>
<keyword evidence="1" id="KW-0723">Serine/threonine-protein kinase</keyword>
<dbReference type="PANTHER" id="PTHR22988:SF71">
    <property type="entry name" value="CITRON RHO-INTERACTING KINASE"/>
    <property type="match status" value="1"/>
</dbReference>
<evidence type="ECO:0000313" key="8">
    <source>
        <dbReference type="EMBL" id="KAF3850660.1"/>
    </source>
</evidence>
<keyword evidence="3" id="KW-0418">Kinase</keyword>
<comment type="catalytic activity">
    <reaction evidence="5">
        <text>L-seryl-[protein] + ATP = O-phospho-L-seryl-[protein] + ADP + H(+)</text>
        <dbReference type="Rhea" id="RHEA:17989"/>
        <dbReference type="Rhea" id="RHEA-COMP:9863"/>
        <dbReference type="Rhea" id="RHEA-COMP:11604"/>
        <dbReference type="ChEBI" id="CHEBI:15378"/>
        <dbReference type="ChEBI" id="CHEBI:29999"/>
        <dbReference type="ChEBI" id="CHEBI:30616"/>
        <dbReference type="ChEBI" id="CHEBI:83421"/>
        <dbReference type="ChEBI" id="CHEBI:456216"/>
        <dbReference type="EC" id="2.7.11.1"/>
    </reaction>
</comment>
<comment type="catalytic activity">
    <reaction evidence="4">
        <text>L-threonyl-[protein] + ATP = O-phospho-L-threonyl-[protein] + ADP + H(+)</text>
        <dbReference type="Rhea" id="RHEA:46608"/>
        <dbReference type="Rhea" id="RHEA-COMP:11060"/>
        <dbReference type="Rhea" id="RHEA-COMP:11605"/>
        <dbReference type="ChEBI" id="CHEBI:15378"/>
        <dbReference type="ChEBI" id="CHEBI:30013"/>
        <dbReference type="ChEBI" id="CHEBI:30616"/>
        <dbReference type="ChEBI" id="CHEBI:61977"/>
        <dbReference type="ChEBI" id="CHEBI:456216"/>
        <dbReference type="EC" id="2.7.11.1"/>
    </reaction>
</comment>
<feature type="coiled-coil region" evidence="6">
    <location>
        <begin position="412"/>
        <end position="559"/>
    </location>
</feature>
<dbReference type="AlphaFoldDB" id="A0A7J5YMR6"/>
<reference evidence="8 9" key="1">
    <citation type="submission" date="2020-03" db="EMBL/GenBank/DDBJ databases">
        <title>Dissostichus mawsoni Genome sequencing and assembly.</title>
        <authorList>
            <person name="Park H."/>
        </authorList>
    </citation>
    <scope>NUCLEOTIDE SEQUENCE [LARGE SCALE GENOMIC DNA]</scope>
    <source>
        <strain evidence="8">DM0001</strain>
        <tissue evidence="8">Muscle</tissue>
    </source>
</reference>
<keyword evidence="2" id="KW-0597">Phosphoprotein</keyword>
<comment type="caution">
    <text evidence="8">The sequence shown here is derived from an EMBL/GenBank/DDBJ whole genome shotgun (WGS) entry which is preliminary data.</text>
</comment>
<dbReference type="GO" id="GO:0004674">
    <property type="term" value="F:protein serine/threonine kinase activity"/>
    <property type="evidence" value="ECO:0007669"/>
    <property type="project" value="UniProtKB-KW"/>
</dbReference>
<name>A0A7J5YMR6_DISMA</name>
<dbReference type="Proteomes" id="UP000518266">
    <property type="component" value="Unassembled WGS sequence"/>
</dbReference>
<evidence type="ECO:0000256" key="5">
    <source>
        <dbReference type="ARBA" id="ARBA00048679"/>
    </source>
</evidence>
<dbReference type="PANTHER" id="PTHR22988">
    <property type="entry name" value="MYOTONIC DYSTROPHY S/T KINASE-RELATED"/>
    <property type="match status" value="1"/>
</dbReference>
<evidence type="ECO:0000256" key="3">
    <source>
        <dbReference type="ARBA" id="ARBA00022777"/>
    </source>
</evidence>
<gene>
    <name evidence="8" type="ORF">F7725_012432</name>
</gene>
<dbReference type="OrthoDB" id="5919042at2759"/>
<evidence type="ECO:0000256" key="2">
    <source>
        <dbReference type="ARBA" id="ARBA00022553"/>
    </source>
</evidence>
<feature type="compositionally biased region" description="Basic and acidic residues" evidence="7">
    <location>
        <begin position="253"/>
        <end position="286"/>
    </location>
</feature>
<protein>
    <submittedName>
        <fullName evidence="8">Uncharacterized protein</fullName>
    </submittedName>
</protein>
<feature type="compositionally biased region" description="Basic and acidic residues" evidence="7">
    <location>
        <begin position="191"/>
        <end position="216"/>
    </location>
</feature>
<evidence type="ECO:0000256" key="6">
    <source>
        <dbReference type="SAM" id="Coils"/>
    </source>
</evidence>
<feature type="coiled-coil region" evidence="6">
    <location>
        <begin position="617"/>
        <end position="647"/>
    </location>
</feature>
<sequence length="666" mass="77029">MELGGSRHSAKFGSYTLMHLGSNTIVDFQLVQKPSDLAVFLSDNPNLTPASRNSSEALILAGGFPGRPHMIGLTGRGGAVEQQVSLVQRKMSDLESVLQQKDIELKESETQRSILEQDLATYISECTSLKRSLEQARMEVTQEDDKALQLLHDIREQSNKLQEIKEQEYHAQVEEMTVSIRQLEEDLSAARRRSDLYESELKESRQSSEDLKRKAAEYQLRMQKVKEQGKADAEEQVGKLEKTNTEQQSKIQELQEKHTKSFRAAKERSERELERLQNREENSDSLRRRLRDTEVKRLEMVERREIKLKEEIQSKAQQIQQMAEKILVLEENLRETQGTSQRLETHLKQKEKLYEDKIKVLEVQMKADMADKEMLESSQSKFEEEVSDKCSVISDQKAEEMISELRQQKFYLESQAGKLEAQNAKLEEHLEKMSQQEQSNKSRVMEQETRLRELGLEHEEQKLEIKRQASDLSLSLQERESQISNLQAARLALESQLQQARSELEDTTAEAEEEITVLRAHRDEIQRKFDVLRDSCADNAELNRQNFYLSKQLDEASDEREDRLHLGQDVDRLRREVADREMHLNNQKQVRGLGVCVCVCVCVCGVNLVTLKTTCTMLEEQQKLEGERDLKQRLLEEQEKLQQQTDAQKTHIFRLTQAPPAGGVLP</sequence>
<accession>A0A7J5YMR6</accession>
<evidence type="ECO:0000256" key="7">
    <source>
        <dbReference type="SAM" id="MobiDB-lite"/>
    </source>
</evidence>
<organism evidence="8 9">
    <name type="scientific">Dissostichus mawsoni</name>
    <name type="common">Antarctic cod</name>
    <dbReference type="NCBI Taxonomy" id="36200"/>
    <lineage>
        <taxon>Eukaryota</taxon>
        <taxon>Metazoa</taxon>
        <taxon>Chordata</taxon>
        <taxon>Craniata</taxon>
        <taxon>Vertebrata</taxon>
        <taxon>Euteleostomi</taxon>
        <taxon>Actinopterygii</taxon>
        <taxon>Neopterygii</taxon>
        <taxon>Teleostei</taxon>
        <taxon>Neoteleostei</taxon>
        <taxon>Acanthomorphata</taxon>
        <taxon>Eupercaria</taxon>
        <taxon>Perciformes</taxon>
        <taxon>Notothenioidei</taxon>
        <taxon>Nototheniidae</taxon>
        <taxon>Dissostichus</taxon>
    </lineage>
</organism>
<keyword evidence="6" id="KW-0175">Coiled coil</keyword>
<evidence type="ECO:0000313" key="9">
    <source>
        <dbReference type="Proteomes" id="UP000518266"/>
    </source>
</evidence>
<proteinExistence type="predicted"/>
<keyword evidence="3" id="KW-0808">Transferase</keyword>
<feature type="region of interest" description="Disordered" evidence="7">
    <location>
        <begin position="191"/>
        <end position="286"/>
    </location>
</feature>
<dbReference type="InterPro" id="IPR050839">
    <property type="entry name" value="Rho-assoc_Ser/Thr_Kinase"/>
</dbReference>
<dbReference type="EMBL" id="JAAKFY010000010">
    <property type="protein sequence ID" value="KAF3850660.1"/>
    <property type="molecule type" value="Genomic_DNA"/>
</dbReference>
<keyword evidence="9" id="KW-1185">Reference proteome</keyword>
<feature type="compositionally biased region" description="Basic and acidic residues" evidence="7">
    <location>
        <begin position="224"/>
        <end position="244"/>
    </location>
</feature>